<keyword evidence="10" id="KW-1185">Reference proteome</keyword>
<dbReference type="KEGG" id="siz:SI82_01310"/>
<dbReference type="GO" id="GO:0000155">
    <property type="term" value="F:phosphorelay sensor kinase activity"/>
    <property type="evidence" value="ECO:0007669"/>
    <property type="project" value="InterPro"/>
</dbReference>
<dbReference type="PANTHER" id="PTHR24421">
    <property type="entry name" value="NITRATE/NITRITE SENSOR PROTEIN NARX-RELATED"/>
    <property type="match status" value="1"/>
</dbReference>
<evidence type="ECO:0000256" key="5">
    <source>
        <dbReference type="ARBA" id="ARBA00023012"/>
    </source>
</evidence>
<dbReference type="KEGG" id="sio:DW64_01055"/>
<evidence type="ECO:0000313" key="11">
    <source>
        <dbReference type="Proteomes" id="UP000269148"/>
    </source>
</evidence>
<dbReference type="InterPro" id="IPR011712">
    <property type="entry name" value="Sig_transdc_His_kin_sub3_dim/P"/>
</dbReference>
<name>A0A3L8GPP4_STRIN</name>
<evidence type="ECO:0000313" key="10">
    <source>
        <dbReference type="Proteomes" id="UP000025245"/>
    </source>
</evidence>
<dbReference type="EC" id="2.7.13.3" evidence="2"/>
<keyword evidence="6" id="KW-1133">Transmembrane helix</keyword>
<dbReference type="Gene3D" id="3.30.565.10">
    <property type="entry name" value="Histidine kinase-like ATPase, C-terminal domain"/>
    <property type="match status" value="1"/>
</dbReference>
<keyword evidence="4 9" id="KW-0418">Kinase</keyword>
<dbReference type="InterPro" id="IPR050482">
    <property type="entry name" value="Sensor_HK_TwoCompSys"/>
</dbReference>
<dbReference type="InterPro" id="IPR036890">
    <property type="entry name" value="HATPase_C_sf"/>
</dbReference>
<keyword evidence="6" id="KW-0472">Membrane</keyword>
<dbReference type="GO" id="GO:0046983">
    <property type="term" value="F:protein dimerization activity"/>
    <property type="evidence" value="ECO:0007669"/>
    <property type="project" value="InterPro"/>
</dbReference>
<gene>
    <name evidence="9" type="ORF">DIY07_00980</name>
    <name evidence="8" type="ORF">DQ08_01060</name>
</gene>
<feature type="transmembrane region" description="Helical" evidence="6">
    <location>
        <begin position="34"/>
        <end position="50"/>
    </location>
</feature>
<evidence type="ECO:0000256" key="3">
    <source>
        <dbReference type="ARBA" id="ARBA00022679"/>
    </source>
</evidence>
<accession>A0A3L8GPP4</accession>
<dbReference type="RefSeq" id="WP_003098977.1">
    <property type="nucleotide sequence ID" value="NZ_CP010783.1"/>
</dbReference>
<dbReference type="EMBL" id="QLQD01000013">
    <property type="protein sequence ID" value="RLU59055.1"/>
    <property type="molecule type" value="Genomic_DNA"/>
</dbReference>
<dbReference type="EMBL" id="CP007586">
    <property type="protein sequence ID" value="AHY15100.1"/>
    <property type="molecule type" value="Genomic_DNA"/>
</dbReference>
<dbReference type="Pfam" id="PF07730">
    <property type="entry name" value="HisKA_3"/>
    <property type="match status" value="1"/>
</dbReference>
<evidence type="ECO:0000256" key="2">
    <source>
        <dbReference type="ARBA" id="ARBA00012438"/>
    </source>
</evidence>
<feature type="transmembrane region" description="Helical" evidence="6">
    <location>
        <begin position="12"/>
        <end position="28"/>
    </location>
</feature>
<evidence type="ECO:0000256" key="4">
    <source>
        <dbReference type="ARBA" id="ARBA00022777"/>
    </source>
</evidence>
<evidence type="ECO:0000259" key="7">
    <source>
        <dbReference type="Pfam" id="PF07730"/>
    </source>
</evidence>
<feature type="transmembrane region" description="Helical" evidence="6">
    <location>
        <begin position="62"/>
        <end position="84"/>
    </location>
</feature>
<sequence length="362" mass="42278">MITGWKRENPLFYTPLFFMAFPILGLIYFDYPIWTLSITLLFLAAYLFLVHEKPSRLSHLIWLYMLGYIAYMTLFVNAGMIWFLFYLNSLFVYKFKDSLNSFRFWTYLVTELLMILSVFLLSNDISFRAMVLIAPFINSSMLIFMTNERQKVEAKEVLQEKNKSINLLLAENERNRIGQDLHDTLGHVFVMMSVKAELVQTLLERKDIEKAQKEVADLQAISQTAMSEVRQMVTNLKEHKINQELLIIQNIMELAGIELTIKGAKECNVLPDHLQTKISMILRELTNNLLKHSHADQCLLQFINEKDRFQLVYQDNGQGFLEPYHHDLHSIKDRLVLIKGNLSITSYKNPTQIDVTIPLKDI</sequence>
<dbReference type="GO" id="GO:0016020">
    <property type="term" value="C:membrane"/>
    <property type="evidence" value="ECO:0007669"/>
    <property type="project" value="InterPro"/>
</dbReference>
<feature type="transmembrane region" description="Helical" evidence="6">
    <location>
        <begin position="104"/>
        <end position="122"/>
    </location>
</feature>
<dbReference type="Gene3D" id="1.20.5.1930">
    <property type="match status" value="1"/>
</dbReference>
<keyword evidence="5" id="KW-0902">Two-component regulatory system</keyword>
<dbReference type="CDD" id="cd16917">
    <property type="entry name" value="HATPase_UhpB-NarQ-NarX-like"/>
    <property type="match status" value="1"/>
</dbReference>
<evidence type="ECO:0000256" key="1">
    <source>
        <dbReference type="ARBA" id="ARBA00000085"/>
    </source>
</evidence>
<organism evidence="9 11">
    <name type="scientific">Streptococcus iniae</name>
    <name type="common">Streptococcus shiloi</name>
    <dbReference type="NCBI Taxonomy" id="1346"/>
    <lineage>
        <taxon>Bacteria</taxon>
        <taxon>Bacillati</taxon>
        <taxon>Bacillota</taxon>
        <taxon>Bacilli</taxon>
        <taxon>Lactobacillales</taxon>
        <taxon>Streptococcaceae</taxon>
        <taxon>Streptococcus</taxon>
    </lineage>
</organism>
<dbReference type="Proteomes" id="UP000269148">
    <property type="component" value="Unassembled WGS sequence"/>
</dbReference>
<proteinExistence type="predicted"/>
<dbReference type="Proteomes" id="UP000025245">
    <property type="component" value="Chromosome"/>
</dbReference>
<evidence type="ECO:0000313" key="9">
    <source>
        <dbReference type="EMBL" id="RLU59055.1"/>
    </source>
</evidence>
<dbReference type="AlphaFoldDB" id="A0A3L8GPP4"/>
<dbReference type="GeneID" id="35765286"/>
<dbReference type="KEGG" id="siq:DQ08_01060"/>
<reference evidence="9 11" key="2">
    <citation type="submission" date="2018-06" db="EMBL/GenBank/DDBJ databases">
        <title>Mutators as drivers of adaptation in pathogenic bacteria and a risk factor for host jumps and vaccine escape.</title>
        <authorList>
            <person name="Barnes A.C."/>
            <person name="Silayeva O."/>
        </authorList>
    </citation>
    <scope>NUCLEOTIDE SEQUENCE [LARGE SCALE GENOMIC DNA]</scope>
    <source>
        <strain evidence="9 11">QMA0445</strain>
    </source>
</reference>
<dbReference type="PANTHER" id="PTHR24421:SF63">
    <property type="entry name" value="SENSOR HISTIDINE KINASE DESK"/>
    <property type="match status" value="1"/>
</dbReference>
<dbReference type="OrthoDB" id="9797605at2"/>
<comment type="catalytic activity">
    <reaction evidence="1">
        <text>ATP + protein L-histidine = ADP + protein N-phospho-L-histidine.</text>
        <dbReference type="EC" id="2.7.13.3"/>
    </reaction>
</comment>
<dbReference type="STRING" id="1346.BMF34_01235"/>
<feature type="domain" description="Signal transduction histidine kinase subgroup 3 dimerisation and phosphoacceptor" evidence="7">
    <location>
        <begin position="173"/>
        <end position="238"/>
    </location>
</feature>
<keyword evidence="3" id="KW-0808">Transferase</keyword>
<reference evidence="8 10" key="1">
    <citation type="journal article" date="2014" name="Genome Announc.">
        <title>Complete Genome Sequence of a Virulent Strain, Streptococcus iniae ISET0901, Isolated from Diseased Tilapia.</title>
        <authorList>
            <person name="Pridgeon J.W."/>
            <person name="Zhang D."/>
            <person name="Zhang L."/>
        </authorList>
    </citation>
    <scope>NUCLEOTIDE SEQUENCE [LARGE SCALE GENOMIC DNA]</scope>
    <source>
        <strain evidence="8 10">ISET0901</strain>
    </source>
</reference>
<protein>
    <recommendedName>
        <fullName evidence="2">histidine kinase</fullName>
        <ecNumber evidence="2">2.7.13.3</ecNumber>
    </recommendedName>
</protein>
<evidence type="ECO:0000256" key="6">
    <source>
        <dbReference type="SAM" id="Phobius"/>
    </source>
</evidence>
<evidence type="ECO:0000313" key="8">
    <source>
        <dbReference type="EMBL" id="AHY15100.1"/>
    </source>
</evidence>
<dbReference type="SMR" id="A0A3L8GPP4"/>
<keyword evidence="6" id="KW-0812">Transmembrane</keyword>
<dbReference type="SUPFAM" id="SSF55874">
    <property type="entry name" value="ATPase domain of HSP90 chaperone/DNA topoisomerase II/histidine kinase"/>
    <property type="match status" value="1"/>
</dbReference>